<proteinExistence type="predicted"/>
<name>A0A241XSY3_PSEAI</name>
<reference evidence="1 2" key="1">
    <citation type="submission" date="2017-05" db="EMBL/GenBank/DDBJ databases">
        <authorList>
            <person name="Song R."/>
            <person name="Chenine A.L."/>
            <person name="Ruprecht R.M."/>
        </authorList>
    </citation>
    <scope>NUCLEOTIDE SEQUENCE [LARGE SCALE GENOMIC DNA]</scope>
    <source>
        <strain evidence="1 2">S567_C10_BS</strain>
    </source>
</reference>
<evidence type="ECO:0000313" key="1">
    <source>
        <dbReference type="EMBL" id="OTI63815.1"/>
    </source>
</evidence>
<evidence type="ECO:0000313" key="2">
    <source>
        <dbReference type="Proteomes" id="UP000194857"/>
    </source>
</evidence>
<gene>
    <name evidence="1" type="ORF">CAZ10_06220</name>
</gene>
<dbReference type="RefSeq" id="WP_023464358.1">
    <property type="nucleotide sequence ID" value="NZ_CAADQQ010000298.1"/>
</dbReference>
<sequence length="110" mass="11215">MSLTYSEMIRGQLLTATPTSYYSAPLNSSASIQAVTANNPTGSAVIVDLYKVPSGSAADASTKIASRTVPAGTTVTLFDALNHKLQSGTALFAAGNGCGLNVSGVEYIPE</sequence>
<dbReference type="EMBL" id="NFFZ01000003">
    <property type="protein sequence ID" value="OTI63815.1"/>
    <property type="molecule type" value="Genomic_DNA"/>
</dbReference>
<accession>A0A241XSY3</accession>
<dbReference type="Proteomes" id="UP000194857">
    <property type="component" value="Unassembled WGS sequence"/>
</dbReference>
<protein>
    <submittedName>
        <fullName evidence="1">Uncharacterized protein</fullName>
    </submittedName>
</protein>
<dbReference type="AlphaFoldDB" id="A0A241XSY3"/>
<organism evidence="1 2">
    <name type="scientific">Pseudomonas aeruginosa</name>
    <dbReference type="NCBI Taxonomy" id="287"/>
    <lineage>
        <taxon>Bacteria</taxon>
        <taxon>Pseudomonadati</taxon>
        <taxon>Pseudomonadota</taxon>
        <taxon>Gammaproteobacteria</taxon>
        <taxon>Pseudomonadales</taxon>
        <taxon>Pseudomonadaceae</taxon>
        <taxon>Pseudomonas</taxon>
    </lineage>
</organism>
<comment type="caution">
    <text evidence="1">The sequence shown here is derived from an EMBL/GenBank/DDBJ whole genome shotgun (WGS) entry which is preliminary data.</text>
</comment>